<dbReference type="InterPro" id="IPR029058">
    <property type="entry name" value="AB_hydrolase_fold"/>
</dbReference>
<dbReference type="InterPro" id="IPR000073">
    <property type="entry name" value="AB_hydrolase_1"/>
</dbReference>
<dbReference type="Gene3D" id="3.40.50.1820">
    <property type="entry name" value="alpha/beta hydrolase"/>
    <property type="match status" value="1"/>
</dbReference>
<comment type="caution">
    <text evidence="2">The sequence shown here is derived from an EMBL/GenBank/DDBJ whole genome shotgun (WGS) entry which is preliminary data.</text>
</comment>
<proteinExistence type="predicted"/>
<organism evidence="2 3">
    <name type="scientific">Ficus carica</name>
    <name type="common">Common fig</name>
    <dbReference type="NCBI Taxonomy" id="3494"/>
    <lineage>
        <taxon>Eukaryota</taxon>
        <taxon>Viridiplantae</taxon>
        <taxon>Streptophyta</taxon>
        <taxon>Embryophyta</taxon>
        <taxon>Tracheophyta</taxon>
        <taxon>Spermatophyta</taxon>
        <taxon>Magnoliopsida</taxon>
        <taxon>eudicotyledons</taxon>
        <taxon>Gunneridae</taxon>
        <taxon>Pentapetalae</taxon>
        <taxon>rosids</taxon>
        <taxon>fabids</taxon>
        <taxon>Rosales</taxon>
        <taxon>Moraceae</taxon>
        <taxon>Ficeae</taxon>
        <taxon>Ficus</taxon>
    </lineage>
</organism>
<dbReference type="PANTHER" id="PTHR10992:SF1030">
    <property type="entry name" value="AB HYDROLASE-1 DOMAIN-CONTAINING PROTEIN"/>
    <property type="match status" value="1"/>
</dbReference>
<dbReference type="Pfam" id="PF12697">
    <property type="entry name" value="Abhydrolase_6"/>
    <property type="match status" value="1"/>
</dbReference>
<accession>A0AA88D867</accession>
<dbReference type="GO" id="GO:0009696">
    <property type="term" value="P:salicylic acid metabolic process"/>
    <property type="evidence" value="ECO:0007669"/>
    <property type="project" value="TreeGrafter"/>
</dbReference>
<evidence type="ECO:0000259" key="1">
    <source>
        <dbReference type="Pfam" id="PF12697"/>
    </source>
</evidence>
<evidence type="ECO:0000313" key="3">
    <source>
        <dbReference type="Proteomes" id="UP001187192"/>
    </source>
</evidence>
<keyword evidence="3" id="KW-1185">Reference proteome</keyword>
<feature type="domain" description="AB hydrolase-1" evidence="1">
    <location>
        <begin position="8"/>
        <end position="285"/>
    </location>
</feature>
<reference evidence="2" key="1">
    <citation type="submission" date="2023-07" db="EMBL/GenBank/DDBJ databases">
        <title>draft genome sequence of fig (Ficus carica).</title>
        <authorList>
            <person name="Takahashi T."/>
            <person name="Nishimura K."/>
        </authorList>
    </citation>
    <scope>NUCLEOTIDE SEQUENCE</scope>
</reference>
<gene>
    <name evidence="2" type="ORF">TIFTF001_002608</name>
</gene>
<dbReference type="Proteomes" id="UP001187192">
    <property type="component" value="Unassembled WGS sequence"/>
</dbReference>
<evidence type="ECO:0000313" key="2">
    <source>
        <dbReference type="EMBL" id="GMN29904.1"/>
    </source>
</evidence>
<dbReference type="GO" id="GO:0080032">
    <property type="term" value="F:methyl jasmonate esterase activity"/>
    <property type="evidence" value="ECO:0007669"/>
    <property type="project" value="TreeGrafter"/>
</dbReference>
<protein>
    <recommendedName>
        <fullName evidence="1">AB hydrolase-1 domain-containing protein</fullName>
    </recommendedName>
</protein>
<dbReference type="SUPFAM" id="SSF53474">
    <property type="entry name" value="alpha/beta-Hydrolases"/>
    <property type="match status" value="1"/>
</dbReference>
<dbReference type="InterPro" id="IPR045889">
    <property type="entry name" value="MES/HNL"/>
</dbReference>
<dbReference type="PANTHER" id="PTHR10992">
    <property type="entry name" value="METHYLESTERASE FAMILY MEMBER"/>
    <property type="match status" value="1"/>
</dbReference>
<dbReference type="GO" id="GO:0080030">
    <property type="term" value="F:methyl indole-3-acetate esterase activity"/>
    <property type="evidence" value="ECO:0007669"/>
    <property type="project" value="TreeGrafter"/>
</dbReference>
<dbReference type="AlphaFoldDB" id="A0AA88D867"/>
<dbReference type="EMBL" id="BTGU01000002">
    <property type="protein sequence ID" value="GMN29904.1"/>
    <property type="molecule type" value="Genomic_DNA"/>
</dbReference>
<sequence>MDNKTKHFVLVHGICHGAWCWYRLVPLLESAGHRVTALDLSGSGVHPKRLEQVTSFHEYVQPLMELMESLPHHEKVVLVGHSYGGMAISLATELFPKKISVAIYVTAFVPNSSSPPATLVQEISTAHHRSKGRAWVFAGQIWREADAVSTDFIISVIECGQQWTQRDSLMDLEFSFDHGPENPPTSVIFGPNYMAAKLYQHCQTEDLILAKMLLRPSGLFLEDLAKESMVTSEKFGSVRRVFVVCEDDGLLEEDFQRWLIENSKTKEVKLILGADHMVMLSKPQESCLCLLQIVEN</sequence>
<dbReference type="GO" id="GO:0080031">
    <property type="term" value="F:methyl salicylate esterase activity"/>
    <property type="evidence" value="ECO:0007669"/>
    <property type="project" value="TreeGrafter"/>
</dbReference>
<name>A0AA88D867_FICCA</name>
<dbReference type="GO" id="GO:0009694">
    <property type="term" value="P:jasmonic acid metabolic process"/>
    <property type="evidence" value="ECO:0007669"/>
    <property type="project" value="TreeGrafter"/>
</dbReference>